<dbReference type="HOGENOM" id="CLU_407873_0_0_1"/>
<dbReference type="Proteomes" id="UP000015103">
    <property type="component" value="Unassembled WGS sequence"/>
</dbReference>
<dbReference type="EMBL" id="ACPB03000042">
    <property type="status" value="NOT_ANNOTATED_CDS"/>
    <property type="molecule type" value="Genomic_DNA"/>
</dbReference>
<keyword evidence="2" id="KW-1185">Reference proteome</keyword>
<evidence type="ECO:0000313" key="1">
    <source>
        <dbReference type="EnsemblMetazoa" id="RPRC000353-PA"/>
    </source>
</evidence>
<proteinExistence type="predicted"/>
<accession>T1H8L0</accession>
<dbReference type="InParanoid" id="T1H8L0"/>
<reference evidence="1" key="1">
    <citation type="submission" date="2015-05" db="UniProtKB">
        <authorList>
            <consortium name="EnsemblMetazoa"/>
        </authorList>
    </citation>
    <scope>IDENTIFICATION</scope>
</reference>
<evidence type="ECO:0000313" key="2">
    <source>
        <dbReference type="Proteomes" id="UP000015103"/>
    </source>
</evidence>
<dbReference type="AlphaFoldDB" id="T1H8L0"/>
<protein>
    <submittedName>
        <fullName evidence="1">Uncharacterized protein</fullName>
    </submittedName>
</protein>
<sequence>MTDQDSRTSCSVSNSCTPSINIDTYTVSLESLPNFHDVSGEMFKYDNKSRNIFRSKPNRLNTINENDSNLMDETFSASFNNKISQLNLRAQNYTNRSQNINKLKELSKFENELVRERKNIDNPREIAISGEGKNCDDDICKGYNASIKIKLILNSERLKKLTRISNASGENCSLEIELNGNKNRKLKLTNHNKKNQANSVIYKESTSTNKIHVIGCKEANSARCYSTSISKTIKRQNAIKKSNIGNKPLFLTQYETFESRVIPEVLSSSLPNTLITERSEYKERKTYSWPLSTKSISGCCDSRLTKQSVLKNKIIHSKTESLMQDKFVQTILPKVKENTDLTEDEDLLKLGMWLEILNNSEYNIYNQDFCITTKNERTKFAETRDIENERNFNSFLEEMGLYETHNKGERIKSSNSNISYSENCTIRPNNYDYAHLLEHFRNLQSKSLVIKNDENCPKDPSMESIRLTDLNPNEERDDKEKRNNFYTNVVRKHFSSSSESSFKKIFQNVFTRLVPKASTEGKTDSYKTEEQRFLAFLSLSERNLPNLWTKINPFKYCFIKNRDKPFSKILEERKKSLNEIWNSNSDTFQYSSLPTNDNNDFNYLKAPKYDSLNNFYNNNYFSGSQQYYLNNNPPSKNSSPNYPYDTIPFMQCPGGCDLCNPDSNKVQNLNMIPH</sequence>
<dbReference type="VEuPathDB" id="VectorBase:RPRC000353"/>
<dbReference type="EnsemblMetazoa" id="RPRC000353-RA">
    <property type="protein sequence ID" value="RPRC000353-PA"/>
    <property type="gene ID" value="RPRC000353"/>
</dbReference>
<organism evidence="1 2">
    <name type="scientific">Rhodnius prolixus</name>
    <name type="common">Triatomid bug</name>
    <dbReference type="NCBI Taxonomy" id="13249"/>
    <lineage>
        <taxon>Eukaryota</taxon>
        <taxon>Metazoa</taxon>
        <taxon>Ecdysozoa</taxon>
        <taxon>Arthropoda</taxon>
        <taxon>Hexapoda</taxon>
        <taxon>Insecta</taxon>
        <taxon>Pterygota</taxon>
        <taxon>Neoptera</taxon>
        <taxon>Paraneoptera</taxon>
        <taxon>Hemiptera</taxon>
        <taxon>Heteroptera</taxon>
        <taxon>Panheteroptera</taxon>
        <taxon>Cimicomorpha</taxon>
        <taxon>Reduviidae</taxon>
        <taxon>Triatominae</taxon>
        <taxon>Rhodnius</taxon>
    </lineage>
</organism>
<name>T1H8L0_RHOPR</name>